<dbReference type="PROSITE" id="PS50949">
    <property type="entry name" value="HTH_GNTR"/>
    <property type="match status" value="1"/>
</dbReference>
<gene>
    <name evidence="5" type="ORF">QJS35_09630</name>
</gene>
<comment type="caution">
    <text evidence="5">The sequence shown here is derived from an EMBL/GenBank/DDBJ whole genome shotgun (WGS) entry which is preliminary data.</text>
</comment>
<dbReference type="CDD" id="cd07377">
    <property type="entry name" value="WHTH_GntR"/>
    <property type="match status" value="1"/>
</dbReference>
<evidence type="ECO:0000259" key="4">
    <source>
        <dbReference type="PROSITE" id="PS50949"/>
    </source>
</evidence>
<dbReference type="SUPFAM" id="SSF48008">
    <property type="entry name" value="GntR ligand-binding domain-like"/>
    <property type="match status" value="1"/>
</dbReference>
<dbReference type="Gene3D" id="1.20.120.530">
    <property type="entry name" value="GntR ligand-binding domain-like"/>
    <property type="match status" value="1"/>
</dbReference>
<keyword evidence="6" id="KW-1185">Reference proteome</keyword>
<dbReference type="Proteomes" id="UP001493487">
    <property type="component" value="Unassembled WGS sequence"/>
</dbReference>
<organism evidence="5 6">
    <name type="scientific">Cohnella silvisoli</name>
    <dbReference type="NCBI Taxonomy" id="2873699"/>
    <lineage>
        <taxon>Bacteria</taxon>
        <taxon>Bacillati</taxon>
        <taxon>Bacillota</taxon>
        <taxon>Bacilli</taxon>
        <taxon>Bacillales</taxon>
        <taxon>Paenibacillaceae</taxon>
        <taxon>Cohnella</taxon>
    </lineage>
</organism>
<dbReference type="InterPro" id="IPR036390">
    <property type="entry name" value="WH_DNA-bd_sf"/>
</dbReference>
<keyword evidence="1" id="KW-0805">Transcription regulation</keyword>
<dbReference type="PANTHER" id="PTHR43537:SF5">
    <property type="entry name" value="UXU OPERON TRANSCRIPTIONAL REGULATOR"/>
    <property type="match status" value="1"/>
</dbReference>
<dbReference type="Pfam" id="PF00392">
    <property type="entry name" value="GntR"/>
    <property type="match status" value="1"/>
</dbReference>
<evidence type="ECO:0000256" key="1">
    <source>
        <dbReference type="ARBA" id="ARBA00023015"/>
    </source>
</evidence>
<keyword evidence="3" id="KW-0804">Transcription</keyword>
<accession>A0ABV1KRD4</accession>
<dbReference type="PANTHER" id="PTHR43537">
    <property type="entry name" value="TRANSCRIPTIONAL REGULATOR, GNTR FAMILY"/>
    <property type="match status" value="1"/>
</dbReference>
<dbReference type="InterPro" id="IPR011711">
    <property type="entry name" value="GntR_C"/>
</dbReference>
<dbReference type="InterPro" id="IPR036388">
    <property type="entry name" value="WH-like_DNA-bd_sf"/>
</dbReference>
<dbReference type="SMART" id="SM00345">
    <property type="entry name" value="HTH_GNTR"/>
    <property type="match status" value="1"/>
</dbReference>
<sequence>MTDKQLSRYVLTDQLYLLIKNQILSHAMSAGDKINIDKLARDLGVSNIPIRESLSRLASEGLVTIVPFKGMFVAEMSLKDIDEIFEIRQSLEELSIRKAAKRVPKELLQQLLQEIHAEEDAAGELGKEDAISRMNEGLHGTILKFAKNENLRQTVTFLIERIHRYLNLHHYPIMIRAEKQEHEAIIRALLEENTESAVQAMRIHLQNSHQRLREHFD</sequence>
<dbReference type="InterPro" id="IPR008920">
    <property type="entry name" value="TF_FadR/GntR_C"/>
</dbReference>
<evidence type="ECO:0000313" key="6">
    <source>
        <dbReference type="Proteomes" id="UP001493487"/>
    </source>
</evidence>
<dbReference type="SMART" id="SM00895">
    <property type="entry name" value="FCD"/>
    <property type="match status" value="1"/>
</dbReference>
<protein>
    <submittedName>
        <fullName evidence="5">GntR family transcriptional regulator</fullName>
    </submittedName>
</protein>
<reference evidence="5 6" key="1">
    <citation type="journal article" date="2023" name="Genome Announc.">
        <title>Pan-Genome Analyses of the Genus Cohnella and Proposal of the Novel Species Cohnella silvisoli sp. nov., Isolated from Forest Soil.</title>
        <authorList>
            <person name="Wang C."/>
            <person name="Mao L."/>
            <person name="Bao G."/>
            <person name="Zhu H."/>
        </authorList>
    </citation>
    <scope>NUCLEOTIDE SEQUENCE [LARGE SCALE GENOMIC DNA]</scope>
    <source>
        <strain evidence="5 6">NL03-T5-1</strain>
    </source>
</reference>
<dbReference type="Pfam" id="PF07729">
    <property type="entry name" value="FCD"/>
    <property type="match status" value="1"/>
</dbReference>
<feature type="domain" description="HTH gntR-type" evidence="4">
    <location>
        <begin position="9"/>
        <end position="76"/>
    </location>
</feature>
<evidence type="ECO:0000256" key="2">
    <source>
        <dbReference type="ARBA" id="ARBA00023125"/>
    </source>
</evidence>
<dbReference type="RefSeq" id="WP_232184591.1">
    <property type="nucleotide sequence ID" value="NZ_JAIOAP010000003.1"/>
</dbReference>
<dbReference type="InterPro" id="IPR000524">
    <property type="entry name" value="Tscrpt_reg_HTH_GntR"/>
</dbReference>
<dbReference type="EMBL" id="JASKHM010000004">
    <property type="protein sequence ID" value="MEQ4482655.1"/>
    <property type="molecule type" value="Genomic_DNA"/>
</dbReference>
<evidence type="ECO:0000313" key="5">
    <source>
        <dbReference type="EMBL" id="MEQ4482655.1"/>
    </source>
</evidence>
<evidence type="ECO:0000256" key="3">
    <source>
        <dbReference type="ARBA" id="ARBA00023163"/>
    </source>
</evidence>
<dbReference type="SUPFAM" id="SSF46785">
    <property type="entry name" value="Winged helix' DNA-binding domain"/>
    <property type="match status" value="1"/>
</dbReference>
<dbReference type="Gene3D" id="1.10.10.10">
    <property type="entry name" value="Winged helix-like DNA-binding domain superfamily/Winged helix DNA-binding domain"/>
    <property type="match status" value="1"/>
</dbReference>
<name>A0ABV1KRD4_9BACL</name>
<proteinExistence type="predicted"/>
<keyword evidence="2" id="KW-0238">DNA-binding</keyword>